<name>A0A932MMS2_UNCTE</name>
<evidence type="ECO:0000313" key="3">
    <source>
        <dbReference type="Proteomes" id="UP000782312"/>
    </source>
</evidence>
<organism evidence="2 3">
    <name type="scientific">Tectimicrobiota bacterium</name>
    <dbReference type="NCBI Taxonomy" id="2528274"/>
    <lineage>
        <taxon>Bacteria</taxon>
        <taxon>Pseudomonadati</taxon>
        <taxon>Nitrospinota/Tectimicrobiota group</taxon>
        <taxon>Candidatus Tectimicrobiota</taxon>
    </lineage>
</organism>
<evidence type="ECO:0000259" key="1">
    <source>
        <dbReference type="Pfam" id="PF21006"/>
    </source>
</evidence>
<dbReference type="InterPro" id="IPR023808">
    <property type="entry name" value="Nitrile_Hydratase_acc_put"/>
</dbReference>
<proteinExistence type="predicted"/>
<protein>
    <submittedName>
        <fullName evidence="2">Nitrile hydratase accessory protein</fullName>
    </submittedName>
</protein>
<dbReference type="EMBL" id="JACPUR010000013">
    <property type="protein sequence ID" value="MBI3127003.1"/>
    <property type="molecule type" value="Genomic_DNA"/>
</dbReference>
<dbReference type="NCBIfam" id="TIGR03889">
    <property type="entry name" value="nitrile_acc"/>
    <property type="match status" value="1"/>
</dbReference>
<dbReference type="InterPro" id="IPR049054">
    <property type="entry name" value="CN_hydtase_beta-like_N"/>
</dbReference>
<dbReference type="AlphaFoldDB" id="A0A932MMS2"/>
<dbReference type="Proteomes" id="UP000782312">
    <property type="component" value="Unassembled WGS sequence"/>
</dbReference>
<reference evidence="2" key="1">
    <citation type="submission" date="2020-07" db="EMBL/GenBank/DDBJ databases">
        <title>Huge and variable diversity of episymbiotic CPR bacteria and DPANN archaea in groundwater ecosystems.</title>
        <authorList>
            <person name="He C.Y."/>
            <person name="Keren R."/>
            <person name="Whittaker M."/>
            <person name="Farag I.F."/>
            <person name="Doudna J."/>
            <person name="Cate J.H.D."/>
            <person name="Banfield J.F."/>
        </authorList>
    </citation>
    <scope>NUCLEOTIDE SEQUENCE</scope>
    <source>
        <strain evidence="2">NC_groundwater_763_Ag_S-0.2um_68_21</strain>
    </source>
</reference>
<dbReference type="InterPro" id="IPR042262">
    <property type="entry name" value="CN_hydtase_beta_C"/>
</dbReference>
<feature type="domain" description="Nitrile hydratase beta subunit-like N-terminal" evidence="1">
    <location>
        <begin position="17"/>
        <end position="103"/>
    </location>
</feature>
<dbReference type="Pfam" id="PF21006">
    <property type="entry name" value="NHase_beta_N"/>
    <property type="match status" value="1"/>
</dbReference>
<accession>A0A932MMS2</accession>
<comment type="caution">
    <text evidence="2">The sequence shown here is derived from an EMBL/GenBank/DDBJ whole genome shotgun (WGS) entry which is preliminary data.</text>
</comment>
<dbReference type="InterPro" id="IPR008990">
    <property type="entry name" value="Elect_transpt_acc-like_dom_sf"/>
</dbReference>
<dbReference type="SUPFAM" id="SSF50090">
    <property type="entry name" value="Electron transport accessory proteins"/>
    <property type="match status" value="1"/>
</dbReference>
<dbReference type="Gene3D" id="1.10.472.20">
    <property type="entry name" value="Nitrile hydratase, beta subunit"/>
    <property type="match status" value="1"/>
</dbReference>
<gene>
    <name evidence="2" type="ORF">HYZ11_05295</name>
</gene>
<sequence length="120" mass="13677">MDDLKNLDAIPSLPRDEEGPVFREPWEAQAFSMTLMLHQRGHFTWKEWTECLGAEIAAAQKRGEPDLGDTYYLHWLAALEKIVARKGLVASDNLLRRKGEWDAAARATPHGQPIMLKHEN</sequence>
<evidence type="ECO:0000313" key="2">
    <source>
        <dbReference type="EMBL" id="MBI3127003.1"/>
    </source>
</evidence>